<evidence type="ECO:0000313" key="2">
    <source>
        <dbReference type="Proteomes" id="UP000005426"/>
    </source>
</evidence>
<dbReference type="OrthoDB" id="1658288at2759"/>
<dbReference type="AlphaFoldDB" id="G9P7W5"/>
<dbReference type="Proteomes" id="UP000005426">
    <property type="component" value="Unassembled WGS sequence"/>
</dbReference>
<dbReference type="STRING" id="452589.G9P7W5"/>
<accession>G9P7W5</accession>
<proteinExistence type="predicted"/>
<dbReference type="EMBL" id="ABDG02000027">
    <property type="protein sequence ID" value="EHK41652.1"/>
    <property type="molecule type" value="Genomic_DNA"/>
</dbReference>
<dbReference type="HOGENOM" id="CLU_2446638_0_0_1"/>
<comment type="caution">
    <text evidence="1">The sequence shown here is derived from an EMBL/GenBank/DDBJ whole genome shotgun (WGS) entry which is preliminary data.</text>
</comment>
<protein>
    <submittedName>
        <fullName evidence="1">Uncharacterized protein</fullName>
    </submittedName>
</protein>
<name>G9P7W5_HYPAI</name>
<reference evidence="1 2" key="1">
    <citation type="journal article" date="2011" name="Genome Biol.">
        <title>Comparative genome sequence analysis underscores mycoparasitism as the ancestral life style of Trichoderma.</title>
        <authorList>
            <person name="Kubicek C.P."/>
            <person name="Herrera-Estrella A."/>
            <person name="Seidl-Seiboth V."/>
            <person name="Martinez D.A."/>
            <person name="Druzhinina I.S."/>
            <person name="Thon M."/>
            <person name="Zeilinger S."/>
            <person name="Casas-Flores S."/>
            <person name="Horwitz B.A."/>
            <person name="Mukherjee P.K."/>
            <person name="Mukherjee M."/>
            <person name="Kredics L."/>
            <person name="Alcaraz L.D."/>
            <person name="Aerts A."/>
            <person name="Antal Z."/>
            <person name="Atanasova L."/>
            <person name="Cervantes-Badillo M.G."/>
            <person name="Challacombe J."/>
            <person name="Chertkov O."/>
            <person name="McCluskey K."/>
            <person name="Coulpier F."/>
            <person name="Deshpande N."/>
            <person name="von Doehren H."/>
            <person name="Ebbole D.J."/>
            <person name="Esquivel-Naranjo E.U."/>
            <person name="Fekete E."/>
            <person name="Flipphi M."/>
            <person name="Glaser F."/>
            <person name="Gomez-Rodriguez E.Y."/>
            <person name="Gruber S."/>
            <person name="Han C."/>
            <person name="Henrissat B."/>
            <person name="Hermosa R."/>
            <person name="Hernandez-Onate M."/>
            <person name="Karaffa L."/>
            <person name="Kosti I."/>
            <person name="Le Crom S."/>
            <person name="Lindquist E."/>
            <person name="Lucas S."/>
            <person name="Luebeck M."/>
            <person name="Luebeck P.S."/>
            <person name="Margeot A."/>
            <person name="Metz B."/>
            <person name="Misra M."/>
            <person name="Nevalainen H."/>
            <person name="Omann M."/>
            <person name="Packer N."/>
            <person name="Perrone G."/>
            <person name="Uresti-Rivera E.E."/>
            <person name="Salamov A."/>
            <person name="Schmoll M."/>
            <person name="Seiboth B."/>
            <person name="Shapiro H."/>
            <person name="Sukno S."/>
            <person name="Tamayo-Ramos J.A."/>
            <person name="Tisch D."/>
            <person name="Wiest A."/>
            <person name="Wilkinson H.H."/>
            <person name="Zhang M."/>
            <person name="Coutinho P.M."/>
            <person name="Kenerley C.M."/>
            <person name="Monte E."/>
            <person name="Baker S.E."/>
            <person name="Grigoriev I.V."/>
        </authorList>
    </citation>
    <scope>NUCLEOTIDE SEQUENCE [LARGE SCALE GENOMIC DNA]</scope>
    <source>
        <strain evidence="2">ATCC 20476 / IMI 206040</strain>
    </source>
</reference>
<feature type="non-terminal residue" evidence="1">
    <location>
        <position position="90"/>
    </location>
</feature>
<keyword evidence="2" id="KW-1185">Reference proteome</keyword>
<evidence type="ECO:0000313" key="1">
    <source>
        <dbReference type="EMBL" id="EHK41652.1"/>
    </source>
</evidence>
<gene>
    <name evidence="1" type="ORF">TRIATDRAFT_259440</name>
</gene>
<organism evidence="1 2">
    <name type="scientific">Hypocrea atroviridis (strain ATCC 20476 / IMI 206040)</name>
    <name type="common">Trichoderma atroviride</name>
    <dbReference type="NCBI Taxonomy" id="452589"/>
    <lineage>
        <taxon>Eukaryota</taxon>
        <taxon>Fungi</taxon>
        <taxon>Dikarya</taxon>
        <taxon>Ascomycota</taxon>
        <taxon>Pezizomycotina</taxon>
        <taxon>Sordariomycetes</taxon>
        <taxon>Hypocreomycetidae</taxon>
        <taxon>Hypocreales</taxon>
        <taxon>Hypocreaceae</taxon>
        <taxon>Trichoderma</taxon>
    </lineage>
</organism>
<sequence length="90" mass="10147">MNRASPRNMNTYRISGVPADWGCEQLQSFLNDQETVTDAEIESLAYENNSKSQVATATFSNSPSQLQYSCSWSIPIPRASNIKPNRKQYL</sequence>